<evidence type="ECO:0000259" key="2">
    <source>
        <dbReference type="Pfam" id="PF13843"/>
    </source>
</evidence>
<gene>
    <name evidence="4" type="primary">LOC128201912</name>
</gene>
<reference evidence="4" key="1">
    <citation type="submission" date="2025-08" db="UniProtKB">
        <authorList>
            <consortium name="RefSeq"/>
        </authorList>
    </citation>
    <scope>IDENTIFICATION</scope>
    <source>
        <tissue evidence="4">Whole larvae</tissue>
    </source>
</reference>
<feature type="domain" description="PiggyBac transposable element-derived protein 4 C-terminal zinc-finger" evidence="1">
    <location>
        <begin position="628"/>
        <end position="666"/>
    </location>
</feature>
<evidence type="ECO:0000313" key="4">
    <source>
        <dbReference type="RefSeq" id="XP_052756254.1"/>
    </source>
</evidence>
<dbReference type="Pfam" id="PF13842">
    <property type="entry name" value="zf-Tnp_2"/>
    <property type="match status" value="1"/>
</dbReference>
<dbReference type="InterPro" id="IPR032718">
    <property type="entry name" value="PGBD4_Znf_C"/>
</dbReference>
<dbReference type="PANTHER" id="PTHR46599">
    <property type="entry name" value="PIGGYBAC TRANSPOSABLE ELEMENT-DERIVED PROTEIN 4"/>
    <property type="match status" value="1"/>
</dbReference>
<dbReference type="Proteomes" id="UP001652740">
    <property type="component" value="Unplaced"/>
</dbReference>
<name>A0ABM3MY26_GALME</name>
<dbReference type="Pfam" id="PF13843">
    <property type="entry name" value="DDE_Tnp_1_7"/>
    <property type="match status" value="1"/>
</dbReference>
<dbReference type="PANTHER" id="PTHR46599:SF3">
    <property type="entry name" value="PIGGYBAC TRANSPOSABLE ELEMENT-DERIVED PROTEIN 4"/>
    <property type="match status" value="1"/>
</dbReference>
<feature type="domain" description="PiggyBac transposable element-derived protein" evidence="2">
    <location>
        <begin position="203"/>
        <end position="557"/>
    </location>
</feature>
<evidence type="ECO:0000313" key="3">
    <source>
        <dbReference type="Proteomes" id="UP001652740"/>
    </source>
</evidence>
<sequence>MDARKERKVLAKKLLEEVVQNLDDLSDLSGSDSEDDSCFINSIHSPSDSYLNQLDDNLIEQRLEHIFGFGLTGDKQDPPSPPMQTQQISTDALLTVLDETSHFTNTPKTDNSLLPTHLGTETEQCYDQPSDVHTFNEVQQNFDVIDAPMEEFLADDGQESETNNEVRRDRSQPRVWEIKSETHEVPLFEKRFKPKANDTHKTSPLSIFERLFPDELMVIIVEQTNRYARQKNSTNWKPVTLQDIKAYLGVLILMGLNPLPDMELYWSSDPFYYNKEIAQVFPIVRFKKITENLHLNDNEMEPPRNSPEYDKLFKLRPLLTELNKVYQREAYNSEVQSIDEWRSSLKQYMPKKPIKRGFKVWARCDAKTGYLYQFEVYSGKGDSTENEGLGYNVVMKLCSNVPRNTLIAFDNFFTSCNLMEDLYDKNIYAVGTVRCNRKDLPDMIKKKQPKPLRLDKHQFSAVTAEPITAIKWLDTKEVTVLTTAHQPLDTRMIKRTQKDGSGADILCPAAIASYTLSMGGVDLFDHFRSSYPINRKSRKYWMRLFFFLFDASIINAYITYNYSHVPTLHGHRDFRLRLARALIDNHTTRKTHTQTDVVFKKNKKGGRFGVPDEIRLLNVGIHLPEESATYKRCRFCSTKHKEQRTKIVCSSCGVALCAKNCFKTFHTVLTQ</sequence>
<protein>
    <submittedName>
        <fullName evidence="4">PiggyBac transposable element-derived protein 4-like</fullName>
    </submittedName>
</protein>
<dbReference type="GeneID" id="128201912"/>
<organism evidence="3 4">
    <name type="scientific">Galleria mellonella</name>
    <name type="common">Greater wax moth</name>
    <dbReference type="NCBI Taxonomy" id="7137"/>
    <lineage>
        <taxon>Eukaryota</taxon>
        <taxon>Metazoa</taxon>
        <taxon>Ecdysozoa</taxon>
        <taxon>Arthropoda</taxon>
        <taxon>Hexapoda</taxon>
        <taxon>Insecta</taxon>
        <taxon>Pterygota</taxon>
        <taxon>Neoptera</taxon>
        <taxon>Endopterygota</taxon>
        <taxon>Lepidoptera</taxon>
        <taxon>Glossata</taxon>
        <taxon>Ditrysia</taxon>
        <taxon>Pyraloidea</taxon>
        <taxon>Pyralidae</taxon>
        <taxon>Galleriinae</taxon>
        <taxon>Galleria</taxon>
    </lineage>
</organism>
<dbReference type="InterPro" id="IPR029526">
    <property type="entry name" value="PGBD"/>
</dbReference>
<proteinExistence type="predicted"/>
<accession>A0ABM3MY26</accession>
<dbReference type="RefSeq" id="XP_052756254.1">
    <property type="nucleotide sequence ID" value="XM_052900294.1"/>
</dbReference>
<keyword evidence="3" id="KW-1185">Reference proteome</keyword>
<evidence type="ECO:0000259" key="1">
    <source>
        <dbReference type="Pfam" id="PF13842"/>
    </source>
</evidence>